<dbReference type="EMBL" id="JADWYR010000001">
    <property type="protein sequence ID" value="MBG9375621.1"/>
    <property type="molecule type" value="Genomic_DNA"/>
</dbReference>
<feature type="domain" description="Response regulatory" evidence="2">
    <location>
        <begin position="3"/>
        <end position="116"/>
    </location>
</feature>
<evidence type="ECO:0000256" key="1">
    <source>
        <dbReference type="PROSITE-ProRule" id="PRU00169"/>
    </source>
</evidence>
<evidence type="ECO:0000313" key="5">
    <source>
        <dbReference type="Proteomes" id="UP000628448"/>
    </source>
</evidence>
<evidence type="ECO:0000259" key="3">
    <source>
        <dbReference type="PROSITE" id="PS50930"/>
    </source>
</evidence>
<evidence type="ECO:0000313" key="4">
    <source>
        <dbReference type="EMBL" id="MBG9375621.1"/>
    </source>
</evidence>
<dbReference type="PROSITE" id="PS50930">
    <property type="entry name" value="HTH_LYTTR"/>
    <property type="match status" value="1"/>
</dbReference>
<dbReference type="PANTHER" id="PTHR37299">
    <property type="entry name" value="TRANSCRIPTIONAL REGULATOR-RELATED"/>
    <property type="match status" value="1"/>
</dbReference>
<dbReference type="Pfam" id="PF04397">
    <property type="entry name" value="LytTR"/>
    <property type="match status" value="1"/>
</dbReference>
<dbReference type="InterPro" id="IPR007492">
    <property type="entry name" value="LytTR_DNA-bd_dom"/>
</dbReference>
<dbReference type="GO" id="GO:0000156">
    <property type="term" value="F:phosphorelay response regulator activity"/>
    <property type="evidence" value="ECO:0007669"/>
    <property type="project" value="InterPro"/>
</dbReference>
<dbReference type="GO" id="GO:0003677">
    <property type="term" value="F:DNA binding"/>
    <property type="evidence" value="ECO:0007669"/>
    <property type="project" value="InterPro"/>
</dbReference>
<sequence>MSKVLIIEDEMAASKRLQKLLAEQMPEAVVADVLVSIASSVEWLNNNAQPDLIFADIHLADGSSFEIFKQVKVDCPIIFITAYDQYALEAFKHNSIHYLLKPIKKEELAEAIERFRRMSSNKANNALDFAKMLSAFRQPAQSYKERFIIRFGEHIKTIETSDVAYFYTENKANYAVMKDGKRYPVDHNLDELEELINPRNFFRINRQFIIGYNSITEMVSYSKSRVLIKLTPPSKLETIVSTERSAAFKSWLAGE</sequence>
<name>A0A931E503_9BACT</name>
<dbReference type="Pfam" id="PF00072">
    <property type="entry name" value="Response_reg"/>
    <property type="match status" value="1"/>
</dbReference>
<dbReference type="InterPro" id="IPR001789">
    <property type="entry name" value="Sig_transdc_resp-reg_receiver"/>
</dbReference>
<dbReference type="Gene3D" id="3.40.50.2300">
    <property type="match status" value="1"/>
</dbReference>
<organism evidence="4 5">
    <name type="scientific">Panacibacter microcysteis</name>
    <dbReference type="NCBI Taxonomy" id="2793269"/>
    <lineage>
        <taxon>Bacteria</taxon>
        <taxon>Pseudomonadati</taxon>
        <taxon>Bacteroidota</taxon>
        <taxon>Chitinophagia</taxon>
        <taxon>Chitinophagales</taxon>
        <taxon>Chitinophagaceae</taxon>
        <taxon>Panacibacter</taxon>
    </lineage>
</organism>
<dbReference type="RefSeq" id="WP_196989664.1">
    <property type="nucleotide sequence ID" value="NZ_JADWYR010000001.1"/>
</dbReference>
<keyword evidence="1" id="KW-0597">Phosphoprotein</keyword>
<dbReference type="Proteomes" id="UP000628448">
    <property type="component" value="Unassembled WGS sequence"/>
</dbReference>
<dbReference type="SUPFAM" id="SSF52172">
    <property type="entry name" value="CheY-like"/>
    <property type="match status" value="1"/>
</dbReference>
<keyword evidence="5" id="KW-1185">Reference proteome</keyword>
<protein>
    <submittedName>
        <fullName evidence="4">Response regulator transcription factor</fullName>
    </submittedName>
</protein>
<dbReference type="PANTHER" id="PTHR37299:SF1">
    <property type="entry name" value="STAGE 0 SPORULATION PROTEIN A HOMOLOG"/>
    <property type="match status" value="1"/>
</dbReference>
<evidence type="ECO:0000259" key="2">
    <source>
        <dbReference type="PROSITE" id="PS50110"/>
    </source>
</evidence>
<dbReference type="AlphaFoldDB" id="A0A931E503"/>
<reference evidence="4" key="1">
    <citation type="submission" date="2020-11" db="EMBL/GenBank/DDBJ databases">
        <title>Bacterial whole genome sequence for Panacibacter sp. DH6.</title>
        <authorList>
            <person name="Le V."/>
            <person name="Ko S."/>
            <person name="Ahn C.-Y."/>
            <person name="Oh H.-M."/>
        </authorList>
    </citation>
    <scope>NUCLEOTIDE SEQUENCE</scope>
    <source>
        <strain evidence="4">DH6</strain>
    </source>
</reference>
<dbReference type="SMART" id="SM00448">
    <property type="entry name" value="REC"/>
    <property type="match status" value="1"/>
</dbReference>
<feature type="domain" description="HTH LytTR-type" evidence="3">
    <location>
        <begin position="147"/>
        <end position="254"/>
    </location>
</feature>
<proteinExistence type="predicted"/>
<accession>A0A931E503</accession>
<gene>
    <name evidence="4" type="ORF">I5907_05210</name>
</gene>
<dbReference type="PROSITE" id="PS50110">
    <property type="entry name" value="RESPONSE_REGULATORY"/>
    <property type="match status" value="1"/>
</dbReference>
<dbReference type="InterPro" id="IPR046947">
    <property type="entry name" value="LytR-like"/>
</dbReference>
<dbReference type="InterPro" id="IPR011006">
    <property type="entry name" value="CheY-like_superfamily"/>
</dbReference>
<feature type="modified residue" description="4-aspartylphosphate" evidence="1">
    <location>
        <position position="56"/>
    </location>
</feature>
<dbReference type="Gene3D" id="2.40.50.1020">
    <property type="entry name" value="LytTr DNA-binding domain"/>
    <property type="match status" value="1"/>
</dbReference>
<comment type="caution">
    <text evidence="4">The sequence shown here is derived from an EMBL/GenBank/DDBJ whole genome shotgun (WGS) entry which is preliminary data.</text>
</comment>
<dbReference type="FunFam" id="3.40.50.2300:FF:000361">
    <property type="entry name" value="Two-component system response regulator"/>
    <property type="match status" value="1"/>
</dbReference>
<dbReference type="SMART" id="SM00850">
    <property type="entry name" value="LytTR"/>
    <property type="match status" value="1"/>
</dbReference>